<gene>
    <name evidence="1" type="ORF">F0P96_10515</name>
</gene>
<dbReference type="AlphaFoldDB" id="A0A7L4ZY15"/>
<accession>A0A7L4ZY15</accession>
<dbReference type="RefSeq" id="WP_151078814.1">
    <property type="nucleotide sequence ID" value="NZ_CP047647.1"/>
</dbReference>
<dbReference type="EMBL" id="VTWU01000003">
    <property type="protein sequence ID" value="KAA9333393.1"/>
    <property type="molecule type" value="Genomic_DNA"/>
</dbReference>
<name>A0A7L4ZY15_9BACT</name>
<comment type="caution">
    <text evidence="1">The sequence shown here is derived from an EMBL/GenBank/DDBJ whole genome shotgun (WGS) entry which is preliminary data.</text>
</comment>
<keyword evidence="2" id="KW-1185">Reference proteome</keyword>
<organism evidence="1 2">
    <name type="scientific">Hymenobacter busanensis</name>
    <dbReference type="NCBI Taxonomy" id="2607656"/>
    <lineage>
        <taxon>Bacteria</taxon>
        <taxon>Pseudomonadati</taxon>
        <taxon>Bacteroidota</taxon>
        <taxon>Cytophagia</taxon>
        <taxon>Cytophagales</taxon>
        <taxon>Hymenobacteraceae</taxon>
        <taxon>Hymenobacter</taxon>
    </lineage>
</organism>
<evidence type="ECO:0000313" key="1">
    <source>
        <dbReference type="EMBL" id="KAA9333393.1"/>
    </source>
</evidence>
<protein>
    <submittedName>
        <fullName evidence="1">Uncharacterized protein</fullName>
    </submittedName>
</protein>
<reference evidence="1 2" key="1">
    <citation type="submission" date="2019-09" db="EMBL/GenBank/DDBJ databases">
        <title>Genome sequence of Hymenobacter sp. M3.</title>
        <authorList>
            <person name="Srinivasan S."/>
        </authorList>
    </citation>
    <scope>NUCLEOTIDE SEQUENCE [LARGE SCALE GENOMIC DNA]</scope>
    <source>
        <strain evidence="1 2">M3</strain>
    </source>
</reference>
<proteinExistence type="predicted"/>
<evidence type="ECO:0000313" key="2">
    <source>
        <dbReference type="Proteomes" id="UP000326380"/>
    </source>
</evidence>
<sequence length="68" mass="7142">MTTPRRKPEQWLGTSAQYKRLQRRGVLVPGSLNAADGSVGVATAAGPVVCRLNEFIVAEATGYSVAPA</sequence>
<dbReference type="Proteomes" id="UP000326380">
    <property type="component" value="Unassembled WGS sequence"/>
</dbReference>